<reference evidence="3" key="1">
    <citation type="submission" date="2014-04" db="EMBL/GenBank/DDBJ databases">
        <title>Evolutionary Origins and Diversification of the Mycorrhizal Mutualists.</title>
        <authorList>
            <consortium name="DOE Joint Genome Institute"/>
            <consortium name="Mycorrhizal Genomics Consortium"/>
            <person name="Kohler A."/>
            <person name="Kuo A."/>
            <person name="Nagy L.G."/>
            <person name="Floudas D."/>
            <person name="Copeland A."/>
            <person name="Barry K.W."/>
            <person name="Cichocki N."/>
            <person name="Veneault-Fourrey C."/>
            <person name="LaButti K."/>
            <person name="Lindquist E.A."/>
            <person name="Lipzen A."/>
            <person name="Lundell T."/>
            <person name="Morin E."/>
            <person name="Murat C."/>
            <person name="Riley R."/>
            <person name="Ohm R."/>
            <person name="Sun H."/>
            <person name="Tunlid A."/>
            <person name="Henrissat B."/>
            <person name="Grigoriev I.V."/>
            <person name="Hibbett D.S."/>
            <person name="Martin F."/>
        </authorList>
    </citation>
    <scope>NUCLEOTIDE SEQUENCE [LARGE SCALE GENOMIC DNA]</scope>
    <source>
        <strain evidence="3">FD-334 SS-4</strain>
    </source>
</reference>
<organism evidence="2 3">
    <name type="scientific">Hypholoma sublateritium (strain FD-334 SS-4)</name>
    <dbReference type="NCBI Taxonomy" id="945553"/>
    <lineage>
        <taxon>Eukaryota</taxon>
        <taxon>Fungi</taxon>
        <taxon>Dikarya</taxon>
        <taxon>Basidiomycota</taxon>
        <taxon>Agaricomycotina</taxon>
        <taxon>Agaricomycetes</taxon>
        <taxon>Agaricomycetidae</taxon>
        <taxon>Agaricales</taxon>
        <taxon>Agaricineae</taxon>
        <taxon>Strophariaceae</taxon>
        <taxon>Hypholoma</taxon>
    </lineage>
</organism>
<name>A0A0D2MN60_HYPSF</name>
<evidence type="ECO:0000256" key="1">
    <source>
        <dbReference type="SAM" id="MobiDB-lite"/>
    </source>
</evidence>
<evidence type="ECO:0000313" key="2">
    <source>
        <dbReference type="EMBL" id="KJA25388.1"/>
    </source>
</evidence>
<proteinExistence type="predicted"/>
<evidence type="ECO:0000313" key="3">
    <source>
        <dbReference type="Proteomes" id="UP000054270"/>
    </source>
</evidence>
<dbReference type="Proteomes" id="UP000054270">
    <property type="component" value="Unassembled WGS sequence"/>
</dbReference>
<dbReference type="EMBL" id="KN817532">
    <property type="protein sequence ID" value="KJA25388.1"/>
    <property type="molecule type" value="Genomic_DNA"/>
</dbReference>
<feature type="compositionally biased region" description="Low complexity" evidence="1">
    <location>
        <begin position="68"/>
        <end position="80"/>
    </location>
</feature>
<gene>
    <name evidence="2" type="ORF">HYPSUDRAFT_199910</name>
</gene>
<feature type="region of interest" description="Disordered" evidence="1">
    <location>
        <begin position="68"/>
        <end position="91"/>
    </location>
</feature>
<protein>
    <submittedName>
        <fullName evidence="2">Uncharacterized protein</fullName>
    </submittedName>
</protein>
<sequence>MVLYLIRFCPEYLCSAAAAKDVGLAAHRGRPSSVPAPCAAFPRSPTPPLALPSPLPFLPCDAPARAGARGAVPRGGAPAASRRRDPRSRRRLRLRAIYTARASGVVEKHTALAPTSTLGPSPLTPSSTTSLPLPLPRTHFHHARALSPHALASVAVRYPRLWHVPRPAAKAPSPAAGPGVHRPLCRVALYP</sequence>
<dbReference type="AlphaFoldDB" id="A0A0D2MN60"/>
<accession>A0A0D2MN60</accession>
<keyword evidence="3" id="KW-1185">Reference proteome</keyword>